<reference evidence="2 3" key="1">
    <citation type="submission" date="2024-01" db="EMBL/GenBank/DDBJ databases">
        <title>The genomes of 5 underutilized Papilionoideae crops provide insights into root nodulation and disease resistanc.</title>
        <authorList>
            <person name="Yuan L."/>
        </authorList>
    </citation>
    <scope>NUCLEOTIDE SEQUENCE [LARGE SCALE GENOMIC DNA]</scope>
    <source>
        <strain evidence="2">ZHUSHIDOU_FW_LH</strain>
        <tissue evidence="2">Leaf</tissue>
    </source>
</reference>
<evidence type="ECO:0000259" key="1">
    <source>
        <dbReference type="Pfam" id="PF12041"/>
    </source>
</evidence>
<proteinExistence type="predicted"/>
<evidence type="ECO:0000313" key="3">
    <source>
        <dbReference type="Proteomes" id="UP001372338"/>
    </source>
</evidence>
<feature type="domain" description="Transcriptional factor DELLA N-terminal" evidence="1">
    <location>
        <begin position="36"/>
        <end position="68"/>
    </location>
</feature>
<dbReference type="EMBL" id="JAYWIO010000003">
    <property type="protein sequence ID" value="KAK7277059.1"/>
    <property type="molecule type" value="Genomic_DNA"/>
</dbReference>
<dbReference type="Pfam" id="PF12041">
    <property type="entry name" value="DELLA"/>
    <property type="match status" value="1"/>
</dbReference>
<dbReference type="AlphaFoldDB" id="A0AAN9IG07"/>
<dbReference type="Proteomes" id="UP001372338">
    <property type="component" value="Unassembled WGS sequence"/>
</dbReference>
<comment type="caution">
    <text evidence="2">The sequence shown here is derived from an EMBL/GenBank/DDBJ whole genome shotgun (WGS) entry which is preliminary data.</text>
</comment>
<organism evidence="2 3">
    <name type="scientific">Crotalaria pallida</name>
    <name type="common">Smooth rattlebox</name>
    <name type="synonym">Crotalaria striata</name>
    <dbReference type="NCBI Taxonomy" id="3830"/>
    <lineage>
        <taxon>Eukaryota</taxon>
        <taxon>Viridiplantae</taxon>
        <taxon>Streptophyta</taxon>
        <taxon>Embryophyta</taxon>
        <taxon>Tracheophyta</taxon>
        <taxon>Spermatophyta</taxon>
        <taxon>Magnoliopsida</taxon>
        <taxon>eudicotyledons</taxon>
        <taxon>Gunneridae</taxon>
        <taxon>Pentapetalae</taxon>
        <taxon>rosids</taxon>
        <taxon>fabids</taxon>
        <taxon>Fabales</taxon>
        <taxon>Fabaceae</taxon>
        <taxon>Papilionoideae</taxon>
        <taxon>50 kb inversion clade</taxon>
        <taxon>genistoids sensu lato</taxon>
        <taxon>core genistoids</taxon>
        <taxon>Crotalarieae</taxon>
        <taxon>Crotalaria</taxon>
    </lineage>
</organism>
<dbReference type="Gene3D" id="1.10.10.1290">
    <property type="entry name" value="Transcriptional regulator DELLA, N-terminal domain"/>
    <property type="match status" value="1"/>
</dbReference>
<dbReference type="InterPro" id="IPR038088">
    <property type="entry name" value="DELLA_N_sf"/>
</dbReference>
<dbReference type="InterPro" id="IPR021914">
    <property type="entry name" value="TF_DELLA_N"/>
</dbReference>
<sequence>MPKSNQCPTFNELAMGQQAMYEEEEFAGAGCGGGLDELLVVVGYKIRSSDMADVAHKIEQLEEAMTKVDGE</sequence>
<keyword evidence="3" id="KW-1185">Reference proteome</keyword>
<accession>A0AAN9IG07</accession>
<protein>
    <recommendedName>
        <fullName evidence="1">Transcriptional factor DELLA N-terminal domain-containing protein</fullName>
    </recommendedName>
</protein>
<evidence type="ECO:0000313" key="2">
    <source>
        <dbReference type="EMBL" id="KAK7277059.1"/>
    </source>
</evidence>
<gene>
    <name evidence="2" type="ORF">RIF29_18208</name>
</gene>
<name>A0AAN9IG07_CROPI</name>